<organism evidence="2 3">
    <name type="scientific">Claviceps aff. purpurea</name>
    <dbReference type="NCBI Taxonomy" id="1967640"/>
    <lineage>
        <taxon>Eukaryota</taxon>
        <taxon>Fungi</taxon>
        <taxon>Dikarya</taxon>
        <taxon>Ascomycota</taxon>
        <taxon>Pezizomycotina</taxon>
        <taxon>Sordariomycetes</taxon>
        <taxon>Hypocreomycetidae</taxon>
        <taxon>Hypocreales</taxon>
        <taxon>Clavicipitaceae</taxon>
        <taxon>Claviceps</taxon>
    </lineage>
</organism>
<proteinExistence type="predicted"/>
<name>A0A9P7QJQ6_9HYPO</name>
<dbReference type="EMBL" id="SRRH01000083">
    <property type="protein sequence ID" value="KAG6299824.1"/>
    <property type="molecule type" value="Genomic_DNA"/>
</dbReference>
<dbReference type="PANTHER" id="PTHR39474">
    <property type="entry name" value="UNNAMED PRODUCT"/>
    <property type="match status" value="1"/>
</dbReference>
<evidence type="ECO:0000313" key="2">
    <source>
        <dbReference type="EMBL" id="KAG6299824.1"/>
    </source>
</evidence>
<protein>
    <submittedName>
        <fullName evidence="2">Uncharacterized protein</fullName>
    </submittedName>
</protein>
<dbReference type="PANTHER" id="PTHR39474:SF1">
    <property type="entry name" value="FUNGAL SPECIFIC TRANSCRIPTION FACTOR"/>
    <property type="match status" value="1"/>
</dbReference>
<accession>A0A9P7QJQ6</accession>
<sequence length="143" mass="15321">MFSRLLLRSTSLTTRSPRRAAMSSSHPHPHSPPAATQGSQPDHPNAPTTTSTESINKPALLPSPSDGATTTLDVSGEGSTVKLDHLGPLVVNTDGTMCRIGNWAQMSSIEKENTLRILGKRNKQRLEVLKKKKAEEDSGVTGL</sequence>
<dbReference type="AlphaFoldDB" id="A0A9P7QJQ6"/>
<comment type="caution">
    <text evidence="2">The sequence shown here is derived from an EMBL/GenBank/DDBJ whole genome shotgun (WGS) entry which is preliminary data.</text>
</comment>
<reference evidence="2 3" key="1">
    <citation type="journal article" date="2020" name="bioRxiv">
        <title>Whole genome comparisons of ergot fungi reveals the divergence and evolution of species within the genus Claviceps are the result of varying mechanisms driving genome evolution and host range expansion.</title>
        <authorList>
            <person name="Wyka S.A."/>
            <person name="Mondo S.J."/>
            <person name="Liu M."/>
            <person name="Dettman J."/>
            <person name="Nalam V."/>
            <person name="Broders K.D."/>
        </authorList>
    </citation>
    <scope>NUCLEOTIDE SEQUENCE [LARGE SCALE GENOMIC DNA]</scope>
    <source>
        <strain evidence="2 3">Clav52</strain>
    </source>
</reference>
<feature type="region of interest" description="Disordered" evidence="1">
    <location>
        <begin position="1"/>
        <end position="80"/>
    </location>
</feature>
<feature type="compositionally biased region" description="Polar residues" evidence="1">
    <location>
        <begin position="36"/>
        <end position="55"/>
    </location>
</feature>
<evidence type="ECO:0000313" key="3">
    <source>
        <dbReference type="Proteomes" id="UP000707071"/>
    </source>
</evidence>
<gene>
    <name evidence="2" type="ORF">E4U09_007741</name>
</gene>
<keyword evidence="3" id="KW-1185">Reference proteome</keyword>
<dbReference type="Proteomes" id="UP000707071">
    <property type="component" value="Unassembled WGS sequence"/>
</dbReference>
<feature type="compositionally biased region" description="Low complexity" evidence="1">
    <location>
        <begin position="1"/>
        <end position="26"/>
    </location>
</feature>
<evidence type="ECO:0000256" key="1">
    <source>
        <dbReference type="SAM" id="MobiDB-lite"/>
    </source>
</evidence>